<geneLocation type="plasmid" evidence="5">
    <name>plgm</name>
</geneLocation>
<organism evidence="4 5">
    <name type="scientific">Ancylobacter pratisalsi</name>
    <dbReference type="NCBI Taxonomy" id="1745854"/>
    <lineage>
        <taxon>Bacteria</taxon>
        <taxon>Pseudomonadati</taxon>
        <taxon>Pseudomonadota</taxon>
        <taxon>Alphaproteobacteria</taxon>
        <taxon>Hyphomicrobiales</taxon>
        <taxon>Xanthobacteraceae</taxon>
        <taxon>Ancylobacter</taxon>
    </lineage>
</organism>
<dbReference type="KEGG" id="apra:G3A50_21655"/>
<keyword evidence="2" id="KW-0963">Cytoplasm</keyword>
<feature type="domain" description="Bacterial type II secretion system protein E" evidence="3">
    <location>
        <begin position="152"/>
        <end position="308"/>
    </location>
</feature>
<keyword evidence="5" id="KW-1185">Reference proteome</keyword>
<keyword evidence="4" id="KW-0614">Plasmid</keyword>
<reference evidence="4 5" key="1">
    <citation type="submission" date="2020-02" db="EMBL/GenBank/DDBJ databases">
        <authorList>
            <person name="Li G."/>
        </authorList>
    </citation>
    <scope>NUCLEOTIDE SEQUENCE [LARGE SCALE GENOMIC DNA]</scope>
    <source>
        <strain evidence="4 5">DSM 102029</strain>
        <plasmid evidence="5">plgm</plasmid>
    </source>
</reference>
<comment type="function">
    <text evidence="2">Part of the Type IV secretion system.</text>
</comment>
<name>A0A6P1YUA3_9HYPH</name>
<evidence type="ECO:0000259" key="3">
    <source>
        <dbReference type="Pfam" id="PF00437"/>
    </source>
</evidence>
<dbReference type="PANTHER" id="PTHR30486:SF6">
    <property type="entry name" value="TYPE IV PILUS RETRACTATION ATPASE PILT"/>
    <property type="match status" value="1"/>
</dbReference>
<evidence type="ECO:0000313" key="5">
    <source>
        <dbReference type="Proteomes" id="UP000464751"/>
    </source>
</evidence>
<dbReference type="EMBL" id="CP048631">
    <property type="protein sequence ID" value="QIB36441.1"/>
    <property type="molecule type" value="Genomic_DNA"/>
</dbReference>
<dbReference type="CDD" id="cd01130">
    <property type="entry name" value="VirB11-like_ATPase"/>
    <property type="match status" value="1"/>
</dbReference>
<dbReference type="RefSeq" id="WP_163078066.1">
    <property type="nucleotide sequence ID" value="NZ_CP048631.1"/>
</dbReference>
<comment type="similarity">
    <text evidence="1 2">Belongs to the GSP E family.</text>
</comment>
<dbReference type="PANTHER" id="PTHR30486">
    <property type="entry name" value="TWITCHING MOTILITY PROTEIN PILT"/>
    <property type="match status" value="1"/>
</dbReference>
<dbReference type="InterPro" id="IPR027417">
    <property type="entry name" value="P-loop_NTPase"/>
</dbReference>
<sequence length="354" mass="38784">MTAKQDPLVVRALLRPFDPFLTDDSVFEIVVNRPQEVLVERRDGWIAYPFPELTFEALASLGKAVATWSHQTISDARPLLSATLPAGERIQIVFPPAVGAGTVSITLRKPSSKTFTLDQLDTFGLFNDVRTIVQCNPADETLIDLHRRGNWSEFLRQAVRARKNIVISGATGSGKTTLSKALIAHIPLDERVITVEDTPELEIPQTNAVRLFYSKGGQGVAKIGPTELLESCMRMRPDRILLQELRDGTAFDYIVNVNSGHPGSITTVHADSALLAIERLTLLVKQSEAGRDLARDDVRALLNTMVDIVVQCHKVAGRFRVTEIDFAPARMWGASTIGEDAPSTVATRKPGLAA</sequence>
<dbReference type="SUPFAM" id="SSF52540">
    <property type="entry name" value="P-loop containing nucleoside triphosphate hydrolases"/>
    <property type="match status" value="1"/>
</dbReference>
<dbReference type="NCBIfam" id="TIGR02788">
    <property type="entry name" value="VirB11"/>
    <property type="match status" value="1"/>
</dbReference>
<keyword evidence="2" id="KW-0067">ATP-binding</keyword>
<dbReference type="GO" id="GO:0044097">
    <property type="term" value="P:secretion by the type IV secretion system"/>
    <property type="evidence" value="ECO:0007669"/>
    <property type="project" value="InterPro"/>
</dbReference>
<dbReference type="Gene3D" id="3.40.50.300">
    <property type="entry name" value="P-loop containing nucleotide triphosphate hydrolases"/>
    <property type="match status" value="1"/>
</dbReference>
<dbReference type="Gene3D" id="3.30.450.90">
    <property type="match status" value="1"/>
</dbReference>
<proteinExistence type="inferred from homology"/>
<dbReference type="InterPro" id="IPR001482">
    <property type="entry name" value="T2SS/T4SS_dom"/>
</dbReference>
<keyword evidence="2" id="KW-0547">Nucleotide-binding</keyword>
<dbReference type="GO" id="GO:0005524">
    <property type="term" value="F:ATP binding"/>
    <property type="evidence" value="ECO:0007669"/>
    <property type="project" value="UniProtKB-UniRule"/>
</dbReference>
<comment type="subcellular location">
    <subcellularLocation>
        <location evidence="2">Cytoplasm</location>
    </subcellularLocation>
</comment>
<evidence type="ECO:0000313" key="4">
    <source>
        <dbReference type="EMBL" id="QIB36441.1"/>
    </source>
</evidence>
<dbReference type="Pfam" id="PF00437">
    <property type="entry name" value="T2SSE"/>
    <property type="match status" value="1"/>
</dbReference>
<dbReference type="GO" id="GO:0043684">
    <property type="term" value="C:type IV secretion system complex"/>
    <property type="evidence" value="ECO:0007669"/>
    <property type="project" value="UniProtKB-UniRule"/>
</dbReference>
<dbReference type="GO" id="GO:0016887">
    <property type="term" value="F:ATP hydrolysis activity"/>
    <property type="evidence" value="ECO:0007669"/>
    <property type="project" value="InterPro"/>
</dbReference>
<dbReference type="InterPro" id="IPR050921">
    <property type="entry name" value="T4SS_GSP_E_ATPase"/>
</dbReference>
<dbReference type="Proteomes" id="UP000464751">
    <property type="component" value="Plasmid pLGM"/>
</dbReference>
<accession>A0A6P1YUA3</accession>
<gene>
    <name evidence="4" type="primary">virB11</name>
    <name evidence="4" type="ORF">G3A50_21655</name>
</gene>
<dbReference type="InterPro" id="IPR014155">
    <property type="entry name" value="VirB11"/>
</dbReference>
<dbReference type="AlphaFoldDB" id="A0A6P1YUA3"/>
<dbReference type="GO" id="GO:0005737">
    <property type="term" value="C:cytoplasm"/>
    <property type="evidence" value="ECO:0007669"/>
    <property type="project" value="UniProtKB-SubCell"/>
</dbReference>
<evidence type="ECO:0000256" key="2">
    <source>
        <dbReference type="RuleBase" id="RU366071"/>
    </source>
</evidence>
<evidence type="ECO:0000256" key="1">
    <source>
        <dbReference type="ARBA" id="ARBA00006611"/>
    </source>
</evidence>
<protein>
    <recommendedName>
        <fullName evidence="2">Type IV secretion system protein</fullName>
    </recommendedName>
</protein>